<comment type="caution">
    <text evidence="2">The sequence shown here is derived from an EMBL/GenBank/DDBJ whole genome shotgun (WGS) entry which is preliminary data.</text>
</comment>
<feature type="compositionally biased region" description="Low complexity" evidence="1">
    <location>
        <begin position="11"/>
        <end position="20"/>
    </location>
</feature>
<sequence length="116" mass="12809">MDDHTDENVLRPRFGGRRAPAPRRAVEVPGHVLAADRLGPASRRLARQAFRKGVRAWAADPEAGYPDFEALEAAALAELRLVADALGPWARPEHDPFEVLTDPEWPRDEGDAGFSF</sequence>
<proteinExistence type="predicted"/>
<reference evidence="2" key="1">
    <citation type="submission" date="2022-05" db="EMBL/GenBank/DDBJ databases">
        <authorList>
            <person name="Tuo L."/>
        </authorList>
    </citation>
    <scope>NUCLEOTIDE SEQUENCE</scope>
    <source>
        <strain evidence="2">BSK12Z-4</strain>
    </source>
</reference>
<dbReference type="Proteomes" id="UP001139485">
    <property type="component" value="Unassembled WGS sequence"/>
</dbReference>
<name>A0A9X2D8G7_9ACTN</name>
<evidence type="ECO:0000256" key="1">
    <source>
        <dbReference type="SAM" id="MobiDB-lite"/>
    </source>
</evidence>
<protein>
    <submittedName>
        <fullName evidence="2">Uncharacterized protein</fullName>
    </submittedName>
</protein>
<organism evidence="2 3">
    <name type="scientific">Nocardioides bruguierae</name>
    <dbReference type="NCBI Taxonomy" id="2945102"/>
    <lineage>
        <taxon>Bacteria</taxon>
        <taxon>Bacillati</taxon>
        <taxon>Actinomycetota</taxon>
        <taxon>Actinomycetes</taxon>
        <taxon>Propionibacteriales</taxon>
        <taxon>Nocardioidaceae</taxon>
        <taxon>Nocardioides</taxon>
    </lineage>
</organism>
<keyword evidence="3" id="KW-1185">Reference proteome</keyword>
<evidence type="ECO:0000313" key="3">
    <source>
        <dbReference type="Proteomes" id="UP001139485"/>
    </source>
</evidence>
<dbReference type="AlphaFoldDB" id="A0A9X2D8G7"/>
<dbReference type="EMBL" id="JAMOIL010000007">
    <property type="protein sequence ID" value="MCM0619979.1"/>
    <property type="molecule type" value="Genomic_DNA"/>
</dbReference>
<accession>A0A9X2D8G7</accession>
<dbReference type="RefSeq" id="WP_250826686.1">
    <property type="nucleotide sequence ID" value="NZ_JAMOIL010000007.1"/>
</dbReference>
<feature type="compositionally biased region" description="Basic and acidic residues" evidence="1">
    <location>
        <begin position="1"/>
        <end position="10"/>
    </location>
</feature>
<evidence type="ECO:0000313" key="2">
    <source>
        <dbReference type="EMBL" id="MCM0619979.1"/>
    </source>
</evidence>
<gene>
    <name evidence="2" type="ORF">M8330_06680</name>
</gene>
<feature type="region of interest" description="Disordered" evidence="1">
    <location>
        <begin position="1"/>
        <end position="20"/>
    </location>
</feature>
<feature type="region of interest" description="Disordered" evidence="1">
    <location>
        <begin position="92"/>
        <end position="116"/>
    </location>
</feature>